<dbReference type="Pfam" id="PF00668">
    <property type="entry name" value="Condensation"/>
    <property type="match status" value="1"/>
</dbReference>
<organism evidence="6 7">
    <name type="scientific">Corynebacterium bovis</name>
    <dbReference type="NCBI Taxonomy" id="36808"/>
    <lineage>
        <taxon>Bacteria</taxon>
        <taxon>Bacillati</taxon>
        <taxon>Actinomycetota</taxon>
        <taxon>Actinomycetes</taxon>
        <taxon>Mycobacteriales</taxon>
        <taxon>Corynebacteriaceae</taxon>
        <taxon>Corynebacterium</taxon>
    </lineage>
</organism>
<dbReference type="InterPro" id="IPR042099">
    <property type="entry name" value="ANL_N_sf"/>
</dbReference>
<comment type="cofactor">
    <cofactor evidence="1">
        <name>pantetheine 4'-phosphate</name>
        <dbReference type="ChEBI" id="CHEBI:47942"/>
    </cofactor>
</comment>
<evidence type="ECO:0000256" key="3">
    <source>
        <dbReference type="ARBA" id="ARBA00022553"/>
    </source>
</evidence>
<dbReference type="GO" id="GO:0003824">
    <property type="term" value="F:catalytic activity"/>
    <property type="evidence" value="ECO:0007669"/>
    <property type="project" value="InterPro"/>
</dbReference>
<dbReference type="Gene3D" id="3.40.50.980">
    <property type="match status" value="2"/>
</dbReference>
<protein>
    <recommendedName>
        <fullName evidence="5">Carrier domain-containing protein</fullName>
    </recommendedName>
</protein>
<accession>A0A426PX49</accession>
<dbReference type="PROSITE" id="PS50075">
    <property type="entry name" value="CARRIER"/>
    <property type="match status" value="1"/>
</dbReference>
<dbReference type="Pfam" id="PF00550">
    <property type="entry name" value="PP-binding"/>
    <property type="match status" value="1"/>
</dbReference>
<feature type="region of interest" description="Disordered" evidence="4">
    <location>
        <begin position="419"/>
        <end position="448"/>
    </location>
</feature>
<comment type="caution">
    <text evidence="6">The sequence shown here is derived from an EMBL/GenBank/DDBJ whole genome shotgun (WGS) entry which is preliminary data.</text>
</comment>
<gene>
    <name evidence="6" type="ORF">CXF48_08545</name>
</gene>
<dbReference type="Pfam" id="PF00501">
    <property type="entry name" value="AMP-binding"/>
    <property type="match status" value="2"/>
</dbReference>
<dbReference type="Gene3D" id="3.40.50.12780">
    <property type="entry name" value="N-terminal domain of ligase-like"/>
    <property type="match status" value="1"/>
</dbReference>
<dbReference type="SUPFAM" id="SSF56801">
    <property type="entry name" value="Acetyl-CoA synthetase-like"/>
    <property type="match status" value="1"/>
</dbReference>
<dbReference type="EMBL" id="PQNK01000014">
    <property type="protein sequence ID" value="RRO86020.1"/>
    <property type="molecule type" value="Genomic_DNA"/>
</dbReference>
<dbReference type="SMART" id="SM00823">
    <property type="entry name" value="PKS_PP"/>
    <property type="match status" value="1"/>
</dbReference>
<dbReference type="InterPro" id="IPR001242">
    <property type="entry name" value="Condensation_dom"/>
</dbReference>
<dbReference type="InterPro" id="IPR000873">
    <property type="entry name" value="AMP-dep_synth/lig_dom"/>
</dbReference>
<evidence type="ECO:0000313" key="6">
    <source>
        <dbReference type="EMBL" id="RRO86020.1"/>
    </source>
</evidence>
<dbReference type="Gene3D" id="3.30.559.30">
    <property type="entry name" value="Nonribosomal peptide synthetase, condensation domain"/>
    <property type="match status" value="1"/>
</dbReference>
<dbReference type="SUPFAM" id="SSF52777">
    <property type="entry name" value="CoA-dependent acyltransferases"/>
    <property type="match status" value="2"/>
</dbReference>
<dbReference type="Gene3D" id="3.30.559.10">
    <property type="entry name" value="Chloramphenicol acetyltransferase-like domain"/>
    <property type="match status" value="1"/>
</dbReference>
<proteinExistence type="predicted"/>
<dbReference type="InterPro" id="IPR009081">
    <property type="entry name" value="PP-bd_ACP"/>
</dbReference>
<dbReference type="Gene3D" id="3.30.300.30">
    <property type="match status" value="1"/>
</dbReference>
<feature type="domain" description="Carrier" evidence="5">
    <location>
        <begin position="1031"/>
        <end position="1108"/>
    </location>
</feature>
<evidence type="ECO:0000256" key="1">
    <source>
        <dbReference type="ARBA" id="ARBA00001957"/>
    </source>
</evidence>
<keyword evidence="3" id="KW-0597">Phosphoprotein</keyword>
<evidence type="ECO:0000256" key="2">
    <source>
        <dbReference type="ARBA" id="ARBA00022450"/>
    </source>
</evidence>
<dbReference type="PROSITE" id="PS00012">
    <property type="entry name" value="PHOSPHOPANTETHEINE"/>
    <property type="match status" value="1"/>
</dbReference>
<name>A0A426PX49_9CORY</name>
<dbReference type="Gene3D" id="1.10.1200.10">
    <property type="entry name" value="ACP-like"/>
    <property type="match status" value="1"/>
</dbReference>
<dbReference type="InterPro" id="IPR045851">
    <property type="entry name" value="AMP-bd_C_sf"/>
</dbReference>
<dbReference type="InterPro" id="IPR023213">
    <property type="entry name" value="CAT-like_dom_sf"/>
</dbReference>
<dbReference type="CDD" id="cd05930">
    <property type="entry name" value="A_NRPS"/>
    <property type="match status" value="1"/>
</dbReference>
<dbReference type="UniPathway" id="UPA00011"/>
<dbReference type="InterPro" id="IPR020806">
    <property type="entry name" value="PKS_PP-bd"/>
</dbReference>
<keyword evidence="2" id="KW-0596">Phosphopantetheine</keyword>
<evidence type="ECO:0000256" key="4">
    <source>
        <dbReference type="SAM" id="MobiDB-lite"/>
    </source>
</evidence>
<feature type="region of interest" description="Disordered" evidence="4">
    <location>
        <begin position="639"/>
        <end position="679"/>
    </location>
</feature>
<feature type="compositionally biased region" description="Low complexity" evidence="4">
    <location>
        <begin position="659"/>
        <end position="675"/>
    </location>
</feature>
<dbReference type="PROSITE" id="PS00455">
    <property type="entry name" value="AMP_BINDING"/>
    <property type="match status" value="1"/>
</dbReference>
<feature type="compositionally biased region" description="Low complexity" evidence="4">
    <location>
        <begin position="642"/>
        <end position="652"/>
    </location>
</feature>
<evidence type="ECO:0000259" key="5">
    <source>
        <dbReference type="PROSITE" id="PS50075"/>
    </source>
</evidence>
<dbReference type="SUPFAM" id="SSF47336">
    <property type="entry name" value="ACP-like"/>
    <property type="match status" value="1"/>
</dbReference>
<reference evidence="6 7" key="1">
    <citation type="submission" date="2018-01" db="EMBL/GenBank/DDBJ databases">
        <title>Twenty Corynebacterium bovis Genomes.</title>
        <authorList>
            <person name="Gulvik C.A."/>
        </authorList>
    </citation>
    <scope>NUCLEOTIDE SEQUENCE [LARGE SCALE GENOMIC DNA]</scope>
    <source>
        <strain evidence="6 7">F6900</strain>
    </source>
</reference>
<dbReference type="InterPro" id="IPR020845">
    <property type="entry name" value="AMP-binding_CS"/>
</dbReference>
<dbReference type="PANTHER" id="PTHR45527">
    <property type="entry name" value="NONRIBOSOMAL PEPTIDE SYNTHETASE"/>
    <property type="match status" value="1"/>
</dbReference>
<dbReference type="GO" id="GO:0008610">
    <property type="term" value="P:lipid biosynthetic process"/>
    <property type="evidence" value="ECO:0007669"/>
    <property type="project" value="UniProtKB-ARBA"/>
</dbReference>
<sequence length="1111" mass="114138">MGASFGTDADGRPVQHLPWTGRRVTLPVTVVEAADRERAGGLDAVREADRHTAFDTAAAPLARATVIRGRDGEPGDTLLFTYHLVLIDGWSRAIMLRTLLERLTAWTRALGGADGAPTAPAAPTPARPGVADVVRDLAAAADPEADVAYWVDRLAGLPAPTTVADGDGAAETADLPHQVHVDLGREWTARLTATLRDLGATLTSAVTAATGLTLGVATGETDVVFGQSVSGRDLSPDPAVDGVVGLLLNTVPARVTPRPGQSLADLVAAAHRDRVDAMPHDGVDLGDVQRATGWDRLLDSIVVVQNFLDPAAAEELRREHGVVAESAEDSTHFPLTWVFTPGESLHLKIEHRADLVDADRARALADTVTAVLKAVAEDPSQPVAGAVPVDAATAAALPDRGTLAAWQGLPVEGVDAALPPAGTPAVPDAGAAGADAATPAADPAADPTPALDGTVVDVIHRTALAVPDRTAVVCGDVAWTFRDLAGRCAAVAAALRDVGAGPGATVAVAVDRSTATVAAILGALWAGARYVPLDPAHPDGRLRVILDDCRPDAVVVDPGLADRLAGLTDAPLVDVTAQDPVAAPPAPAAGLADDAYVIYTSGSTGTPKGVVVQHDGLAAMLGNHRRRIFAPAVEAVRERTRGAASSPSGTATADRDATGDATVTRDMTGTGTTTGDPRETPVLRVAHAVSFAFDMSWEELFWLADGHEAHILDEDLRHDAAATVAEIRRVGIDVVNVTPSLAEQLLAVGMLSGDGHAPGLVLLGGEAVSPAVWSTLRDTPGVRGYNLYGPTEYTINALGAGTDESATPVIGTPVDRTAALVLDRWLRPVPDGVPGELYLAGTGLARAYHGLAGRTAAAMTACPFGAPGGRMYRTGDVVRRRADGMVEYLGRSDDQVKIRGHRVDPGEVSATVTARLGDRVSGCVTVPVAGGAAGDDGDDGAAAGVELACHLVAPDVAAAGTDTGRNTATTGPDSAAQALVREARAVLRDVLPSYMVPSRWSVVAELPLTVNGKVDLAALGPGERVAETGRAPRGEMEEVVAEIVADAIDVDPGDVPADADFFDIGGHSMAAIRLTALLRGDLGGELTVRDIYALRTVEALAAALEEAGVEP</sequence>
<dbReference type="GO" id="GO:0044550">
    <property type="term" value="P:secondary metabolite biosynthetic process"/>
    <property type="evidence" value="ECO:0007669"/>
    <property type="project" value="TreeGrafter"/>
</dbReference>
<dbReference type="InterPro" id="IPR036736">
    <property type="entry name" value="ACP-like_sf"/>
</dbReference>
<dbReference type="GO" id="GO:0043041">
    <property type="term" value="P:amino acid activation for nonribosomal peptide biosynthetic process"/>
    <property type="evidence" value="ECO:0007669"/>
    <property type="project" value="TreeGrafter"/>
</dbReference>
<dbReference type="GO" id="GO:0005829">
    <property type="term" value="C:cytosol"/>
    <property type="evidence" value="ECO:0007669"/>
    <property type="project" value="TreeGrafter"/>
</dbReference>
<dbReference type="GO" id="GO:0031177">
    <property type="term" value="F:phosphopantetheine binding"/>
    <property type="evidence" value="ECO:0007669"/>
    <property type="project" value="InterPro"/>
</dbReference>
<dbReference type="AlphaFoldDB" id="A0A426PX49"/>
<dbReference type="Proteomes" id="UP000276526">
    <property type="component" value="Unassembled WGS sequence"/>
</dbReference>
<evidence type="ECO:0000313" key="7">
    <source>
        <dbReference type="Proteomes" id="UP000276526"/>
    </source>
</evidence>
<dbReference type="InterPro" id="IPR006162">
    <property type="entry name" value="Ppantetheine_attach_site"/>
</dbReference>
<dbReference type="PANTHER" id="PTHR45527:SF1">
    <property type="entry name" value="FATTY ACID SYNTHASE"/>
    <property type="match status" value="1"/>
</dbReference>